<dbReference type="EMBL" id="QGGH01000010">
    <property type="protein sequence ID" value="PWJ88582.1"/>
    <property type="molecule type" value="Genomic_DNA"/>
</dbReference>
<gene>
    <name evidence="1" type="ORF">C8D77_11049</name>
</gene>
<reference evidence="1 2" key="1">
    <citation type="submission" date="2018-05" db="EMBL/GenBank/DDBJ databases">
        <title>Genomic Encyclopedia of Type Strains, Phase IV (KMG-IV): sequencing the most valuable type-strain genomes for metagenomic binning, comparative biology and taxonomic classification.</title>
        <authorList>
            <person name="Goeker M."/>
        </authorList>
    </citation>
    <scope>NUCLEOTIDE SEQUENCE [LARGE SCALE GENOMIC DNA]</scope>
    <source>
        <strain evidence="1 2">DSM 2626</strain>
    </source>
</reference>
<organism evidence="1 2">
    <name type="scientific">Rhizobium loti</name>
    <name type="common">Mesorhizobium loti</name>
    <dbReference type="NCBI Taxonomy" id="381"/>
    <lineage>
        <taxon>Bacteria</taxon>
        <taxon>Pseudomonadati</taxon>
        <taxon>Pseudomonadota</taxon>
        <taxon>Alphaproteobacteria</taxon>
        <taxon>Hyphomicrobiales</taxon>
        <taxon>Phyllobacteriaceae</taxon>
        <taxon>Mesorhizobium</taxon>
    </lineage>
</organism>
<dbReference type="Proteomes" id="UP000245631">
    <property type="component" value="Unassembled WGS sequence"/>
</dbReference>
<sequence>MARPIAMNRKFRTMVSRLEDFPQVGERMLGEWQAGVGSLCEGKTIHVMEVPDEQTAKMARK</sequence>
<evidence type="ECO:0000313" key="1">
    <source>
        <dbReference type="EMBL" id="PWJ88582.1"/>
    </source>
</evidence>
<protein>
    <submittedName>
        <fullName evidence="1">Uncharacterized protein</fullName>
    </submittedName>
</protein>
<dbReference type="AlphaFoldDB" id="A0A8E2W8E9"/>
<name>A0A8E2W8E9_RHILI</name>
<comment type="caution">
    <text evidence="1">The sequence shown here is derived from an EMBL/GenBank/DDBJ whole genome shotgun (WGS) entry which is preliminary data.</text>
</comment>
<accession>A0A8E2W8E9</accession>
<proteinExistence type="predicted"/>
<evidence type="ECO:0000313" key="2">
    <source>
        <dbReference type="Proteomes" id="UP000245631"/>
    </source>
</evidence>